<organism evidence="14">
    <name type="scientific">Darwinula stevensoni</name>
    <dbReference type="NCBI Taxonomy" id="69355"/>
    <lineage>
        <taxon>Eukaryota</taxon>
        <taxon>Metazoa</taxon>
        <taxon>Ecdysozoa</taxon>
        <taxon>Arthropoda</taxon>
        <taxon>Crustacea</taxon>
        <taxon>Oligostraca</taxon>
        <taxon>Ostracoda</taxon>
        <taxon>Podocopa</taxon>
        <taxon>Podocopida</taxon>
        <taxon>Darwinulocopina</taxon>
        <taxon>Darwinuloidea</taxon>
        <taxon>Darwinulidae</taxon>
        <taxon>Darwinula</taxon>
    </lineage>
</organism>
<evidence type="ECO:0000256" key="7">
    <source>
        <dbReference type="ARBA" id="ARBA00023069"/>
    </source>
</evidence>
<dbReference type="SMART" id="SM01375">
    <property type="entry name" value="Dynein_light"/>
    <property type="match status" value="1"/>
</dbReference>
<dbReference type="Proteomes" id="UP000677054">
    <property type="component" value="Unassembled WGS sequence"/>
</dbReference>
<dbReference type="GO" id="GO:0007017">
    <property type="term" value="P:microtubule-based process"/>
    <property type="evidence" value="ECO:0007669"/>
    <property type="project" value="InterPro"/>
</dbReference>
<dbReference type="SUPFAM" id="SSF54648">
    <property type="entry name" value="DLC"/>
    <property type="match status" value="1"/>
</dbReference>
<evidence type="ECO:0000256" key="11">
    <source>
        <dbReference type="ARBA" id="ARBA00057688"/>
    </source>
</evidence>
<protein>
    <recommendedName>
        <fullName evidence="12">Dynein light chain</fullName>
    </recommendedName>
</protein>
<dbReference type="OrthoDB" id="6506078at2759"/>
<dbReference type="PANTHER" id="PTHR11886">
    <property type="entry name" value="DYNEIN LIGHT CHAIN"/>
    <property type="match status" value="1"/>
</dbReference>
<dbReference type="GO" id="GO:0005930">
    <property type="term" value="C:axoneme"/>
    <property type="evidence" value="ECO:0007669"/>
    <property type="project" value="UniProtKB-SubCell"/>
</dbReference>
<evidence type="ECO:0000256" key="1">
    <source>
        <dbReference type="ARBA" id="ARBA00004430"/>
    </source>
</evidence>
<evidence type="ECO:0000256" key="3">
    <source>
        <dbReference type="ARBA" id="ARBA00011655"/>
    </source>
</evidence>
<dbReference type="FunFam" id="3.30.740.10:FF:000002">
    <property type="entry name" value="Dynein light chain"/>
    <property type="match status" value="1"/>
</dbReference>
<keyword evidence="4 12" id="KW-0963">Cytoplasm</keyword>
<keyword evidence="5 12" id="KW-0493">Microtubule</keyword>
<evidence type="ECO:0000256" key="9">
    <source>
        <dbReference type="ARBA" id="ARBA00023212"/>
    </source>
</evidence>
<evidence type="ECO:0000256" key="6">
    <source>
        <dbReference type="ARBA" id="ARBA00023017"/>
    </source>
</evidence>
<feature type="region of interest" description="Disordered" evidence="13">
    <location>
        <begin position="1"/>
        <end position="30"/>
    </location>
</feature>
<comment type="subcellular location">
    <subcellularLocation>
        <location evidence="1">Cytoplasm</location>
        <location evidence="1">Cytoskeleton</location>
        <location evidence="1">Cilium axoneme</location>
    </subcellularLocation>
</comment>
<reference evidence="14" key="1">
    <citation type="submission" date="2020-11" db="EMBL/GenBank/DDBJ databases">
        <authorList>
            <person name="Tran Van P."/>
        </authorList>
    </citation>
    <scope>NUCLEOTIDE SEQUENCE</scope>
</reference>
<dbReference type="CDD" id="cd21453">
    <property type="entry name" value="DLC-like_DNAL4"/>
    <property type="match status" value="1"/>
</dbReference>
<keyword evidence="8 12" id="KW-0505">Motor protein</keyword>
<dbReference type="EMBL" id="LR900827">
    <property type="protein sequence ID" value="CAD7247033.1"/>
    <property type="molecule type" value="Genomic_DNA"/>
</dbReference>
<comment type="function">
    <text evidence="11">Force generating protein of respiratory cilia. Produces force towards the minus ends of microtubules. Dynein has ATPase activity.</text>
</comment>
<evidence type="ECO:0000256" key="8">
    <source>
        <dbReference type="ARBA" id="ARBA00023175"/>
    </source>
</evidence>
<evidence type="ECO:0000256" key="4">
    <source>
        <dbReference type="ARBA" id="ARBA00022490"/>
    </source>
</evidence>
<dbReference type="PANTHER" id="PTHR11886:SF2">
    <property type="entry name" value="DYNEIN AXONEMAL LIGHT CHAIN 4"/>
    <property type="match status" value="1"/>
</dbReference>
<dbReference type="Pfam" id="PF01221">
    <property type="entry name" value="Dynein_light"/>
    <property type="match status" value="1"/>
</dbReference>
<evidence type="ECO:0000256" key="2">
    <source>
        <dbReference type="ARBA" id="ARBA00010156"/>
    </source>
</evidence>
<proteinExistence type="inferred from homology"/>
<comment type="similarity">
    <text evidence="2 12">Belongs to the dynein light chain family.</text>
</comment>
<dbReference type="GO" id="GO:0005874">
    <property type="term" value="C:microtubule"/>
    <property type="evidence" value="ECO:0007669"/>
    <property type="project" value="UniProtKB-KW"/>
</dbReference>
<keyword evidence="10" id="KW-0966">Cell projection</keyword>
<dbReference type="AlphaFoldDB" id="A0A7R8XGS2"/>
<sequence length="125" mass="13971">MSRPSTGGRPSTSGPRSGVDPADREKEILEGPKKIIHTYPLLRHSDMPEEMKSETMELVVTACEKHSNNNENAAKMIKEELDRKYGPSWHVVVGEGFGFEISHESKNMLYMFCGGNLGICVWKCS</sequence>
<evidence type="ECO:0000313" key="15">
    <source>
        <dbReference type="Proteomes" id="UP000677054"/>
    </source>
</evidence>
<dbReference type="EMBL" id="CAJPEV010001310">
    <property type="protein sequence ID" value="CAG0891985.1"/>
    <property type="molecule type" value="Genomic_DNA"/>
</dbReference>
<dbReference type="InterPro" id="IPR037177">
    <property type="entry name" value="DLC_sf"/>
</dbReference>
<dbReference type="Gene3D" id="3.30.740.10">
    <property type="entry name" value="Protein Inhibitor Of Neuronal Nitric Oxide Synthase"/>
    <property type="match status" value="1"/>
</dbReference>
<feature type="compositionally biased region" description="Low complexity" evidence="13">
    <location>
        <begin position="1"/>
        <end position="18"/>
    </location>
</feature>
<evidence type="ECO:0000256" key="12">
    <source>
        <dbReference type="RuleBase" id="RU365010"/>
    </source>
</evidence>
<comment type="subunit">
    <text evidence="3">Consists of at least two heavy chains and a number of intermediate and light chains.</text>
</comment>
<dbReference type="GO" id="GO:0030286">
    <property type="term" value="C:dynein complex"/>
    <property type="evidence" value="ECO:0007669"/>
    <property type="project" value="UniProtKB-KW"/>
</dbReference>
<dbReference type="InterPro" id="IPR001372">
    <property type="entry name" value="Dynein_light_chain_typ-1/2"/>
</dbReference>
<feature type="compositionally biased region" description="Basic and acidic residues" evidence="13">
    <location>
        <begin position="21"/>
        <end position="30"/>
    </location>
</feature>
<evidence type="ECO:0000256" key="10">
    <source>
        <dbReference type="ARBA" id="ARBA00023273"/>
    </source>
</evidence>
<evidence type="ECO:0000256" key="13">
    <source>
        <dbReference type="SAM" id="MobiDB-lite"/>
    </source>
</evidence>
<keyword evidence="9 12" id="KW-0206">Cytoskeleton</keyword>
<evidence type="ECO:0000256" key="5">
    <source>
        <dbReference type="ARBA" id="ARBA00022701"/>
    </source>
</evidence>
<gene>
    <name evidence="14" type="ORF">DSTB1V02_LOCUS6872</name>
</gene>
<keyword evidence="6 12" id="KW-0243">Dynein</keyword>
<keyword evidence="15" id="KW-1185">Reference proteome</keyword>
<evidence type="ECO:0000313" key="14">
    <source>
        <dbReference type="EMBL" id="CAD7247033.1"/>
    </source>
</evidence>
<keyword evidence="7" id="KW-0969">Cilium</keyword>
<accession>A0A7R8XGS2</accession>
<name>A0A7R8XGS2_9CRUS</name>